<evidence type="ECO:0000313" key="1">
    <source>
        <dbReference type="EMBL" id="KPW90108.1"/>
    </source>
</evidence>
<evidence type="ECO:0008006" key="3">
    <source>
        <dbReference type="Google" id="ProtNLM"/>
    </source>
</evidence>
<evidence type="ECO:0000313" key="2">
    <source>
        <dbReference type="Proteomes" id="UP000050381"/>
    </source>
</evidence>
<comment type="caution">
    <text evidence="1">The sequence shown here is derived from an EMBL/GenBank/DDBJ whole genome shotgun (WGS) entry which is preliminary data.</text>
</comment>
<proteinExistence type="predicted"/>
<reference evidence="1 2" key="1">
    <citation type="submission" date="2015-09" db="EMBL/GenBank/DDBJ databases">
        <title>Genome announcement of multiple Pseudomonas syringae strains.</title>
        <authorList>
            <person name="Thakur S."/>
            <person name="Wang P.W."/>
            <person name="Gong Y."/>
            <person name="Weir B.S."/>
            <person name="Guttman D.S."/>
        </authorList>
    </citation>
    <scope>NUCLEOTIDE SEQUENCE [LARGE SCALE GENOMIC DNA]</scope>
    <source>
        <strain evidence="1 2">ICMP9419</strain>
    </source>
</reference>
<dbReference type="AlphaFoldDB" id="A0A0P9MNB6"/>
<dbReference type="Pfam" id="PF05936">
    <property type="entry name" value="T6SS_VasE"/>
    <property type="match status" value="1"/>
</dbReference>
<dbReference type="PANTHER" id="PTHR35566">
    <property type="entry name" value="BLR3599 PROTEIN"/>
    <property type="match status" value="1"/>
</dbReference>
<dbReference type="PANTHER" id="PTHR35566:SF1">
    <property type="entry name" value="TYPE VI SECRETION SYSTEM BASEPLATE COMPONENT TSSK1"/>
    <property type="match status" value="1"/>
</dbReference>
<name>A0A0P9MNB6_PSESX</name>
<protein>
    <recommendedName>
        <fullName evidence="3">Type VI secretion system protein ImpJ/VasE</fullName>
    </recommendedName>
</protein>
<dbReference type="Proteomes" id="UP000050381">
    <property type="component" value="Unassembled WGS sequence"/>
</dbReference>
<sequence length="443" mass="49516">MNAHKVIWQEGMLLRPQHFQHNDRYYDHQLRVRTQLAGAYNWGFTALEIDPHFLGSGQIVLAQASGILPDGSVFDIRDRNSPLALDIPANTSNMPVYIALPTMAGNCIETRSHEQPEVIARFTAYATDVLDSNAGADCSTSVLCARPEFRLLVGEPRGEHAYTLLKLGHILICSPDKAITLDTGFSPAFINASGSRYLMSCLKEVVGLLQHRGDIIAERIGTYGQARGAETGDFMMLQLINRNALVLQHYLTTRQVHPEELYRALLSLFGELSTFGDESRRPRLEGSYQHSDQGATFKRLMFAIRQMLSMVLEQHAQELELQPRQYGVLVSPRVDRELLGDASFVIAARADCDTEELRGRLPSHLKVGSVESIRELVSLHLPGMRLRPLPVAPRQIPFHAAKAYFILDIDDRDQSGIDKSGGFAFHVSGEFPGLELQFWAIRN</sequence>
<gene>
    <name evidence="1" type="ORF">ALO79_05289</name>
</gene>
<dbReference type="InterPro" id="IPR010263">
    <property type="entry name" value="T6SS_TssK"/>
</dbReference>
<organism evidence="1 2">
    <name type="scientific">Pseudomonas syringae pv. castaneae</name>
    <dbReference type="NCBI Taxonomy" id="264450"/>
    <lineage>
        <taxon>Bacteria</taxon>
        <taxon>Pseudomonadati</taxon>
        <taxon>Pseudomonadota</taxon>
        <taxon>Gammaproteobacteria</taxon>
        <taxon>Pseudomonadales</taxon>
        <taxon>Pseudomonadaceae</taxon>
        <taxon>Pseudomonas</taxon>
        <taxon>Pseudomonas syringae</taxon>
    </lineage>
</organism>
<dbReference type="PATRIC" id="fig|264450.4.peg.6244"/>
<dbReference type="EMBL" id="LJQD01000518">
    <property type="protein sequence ID" value="KPW90108.1"/>
    <property type="molecule type" value="Genomic_DNA"/>
</dbReference>
<accession>A0A0P9MNB6</accession>
<dbReference type="RefSeq" id="WP_031595998.1">
    <property type="nucleotide sequence ID" value="NZ_LIIH01000023.1"/>
</dbReference>
<dbReference type="NCBIfam" id="TIGR03353">
    <property type="entry name" value="VI_chp_4"/>
    <property type="match status" value="1"/>
</dbReference>